<dbReference type="AlphaFoldDB" id="A0A0F6YG89"/>
<dbReference type="KEGG" id="samy:DB32_001577"/>
<protein>
    <submittedName>
        <fullName evidence="1">Putative lipoprotein</fullName>
    </submittedName>
</protein>
<gene>
    <name evidence="1" type="ORF">DB32_001577</name>
</gene>
<name>A0A0F6YG89_9BACT</name>
<proteinExistence type="predicted"/>
<keyword evidence="2" id="KW-1185">Reference proteome</keyword>
<keyword evidence="1" id="KW-0449">Lipoprotein</keyword>
<reference evidence="1 2" key="1">
    <citation type="submission" date="2015-03" db="EMBL/GenBank/DDBJ databases">
        <title>Genome assembly of Sandaracinus amylolyticus DSM 53668.</title>
        <authorList>
            <person name="Sharma G."/>
            <person name="Subramanian S."/>
        </authorList>
    </citation>
    <scope>NUCLEOTIDE SEQUENCE [LARGE SCALE GENOMIC DNA]</scope>
    <source>
        <strain evidence="1 2">DSM 53668</strain>
    </source>
</reference>
<organism evidence="1 2">
    <name type="scientific">Sandaracinus amylolyticus</name>
    <dbReference type="NCBI Taxonomy" id="927083"/>
    <lineage>
        <taxon>Bacteria</taxon>
        <taxon>Pseudomonadati</taxon>
        <taxon>Myxococcota</taxon>
        <taxon>Polyangia</taxon>
        <taxon>Polyangiales</taxon>
        <taxon>Sandaracinaceae</taxon>
        <taxon>Sandaracinus</taxon>
    </lineage>
</organism>
<evidence type="ECO:0000313" key="1">
    <source>
        <dbReference type="EMBL" id="AKF04428.1"/>
    </source>
</evidence>
<accession>A0A0F6YG89</accession>
<dbReference type="STRING" id="927083.DB32_001577"/>
<dbReference type="EMBL" id="CP011125">
    <property type="protein sequence ID" value="AKF04428.1"/>
    <property type="molecule type" value="Genomic_DNA"/>
</dbReference>
<sequence length="279" mass="29774">MLAASCTSERSSGSLIVVVSGGHEARDGIAASRFADGYEARFGHVVVALESLHLETASGQSAGVVVEPVLVELVPSTAMAWTIEGVAPQRWDAVRFASRPARDGVRLGDGVDASIAERMIAEGWSLYLEGTLVGPEGAPGEIPFELGFPVDVDYRECSSGDGTRGIVIPRASTASAEITWHLTHVFFDSYVENASLRAEAFAAAWDGEGPLTTEDLATQRLSRLRGVDGELLTDESGNPLVYLPGMTGATTLREFALSHRFAHWNGLEGECRTELRIAN</sequence>
<evidence type="ECO:0000313" key="2">
    <source>
        <dbReference type="Proteomes" id="UP000034883"/>
    </source>
</evidence>
<dbReference type="Proteomes" id="UP000034883">
    <property type="component" value="Chromosome"/>
</dbReference>